<dbReference type="Gene3D" id="1.10.10.60">
    <property type="entry name" value="Homeodomain-like"/>
    <property type="match status" value="1"/>
</dbReference>
<dbReference type="InterPro" id="IPR025898">
    <property type="entry name" value="Tc3_transposase_DNA-bd_dom"/>
</dbReference>
<evidence type="ECO:0000313" key="6">
    <source>
        <dbReference type="WBParaSite" id="ACRNAN_scaffold221.g8618.t1"/>
    </source>
</evidence>
<comment type="subcellular location">
    <subcellularLocation>
        <location evidence="1">Nucleus</location>
    </subcellularLocation>
</comment>
<dbReference type="InterPro" id="IPR052338">
    <property type="entry name" value="Transposase_5"/>
</dbReference>
<accession>A0A914DAA9</accession>
<feature type="domain" description="Tc1-like transposase DDE" evidence="3">
    <location>
        <begin position="147"/>
        <end position="294"/>
    </location>
</feature>
<dbReference type="InterPro" id="IPR036388">
    <property type="entry name" value="WH-like_DNA-bd_sf"/>
</dbReference>
<dbReference type="InterPro" id="IPR036397">
    <property type="entry name" value="RNaseH_sf"/>
</dbReference>
<evidence type="ECO:0000259" key="3">
    <source>
        <dbReference type="Pfam" id="PF13358"/>
    </source>
</evidence>
<dbReference type="GO" id="GO:0005634">
    <property type="term" value="C:nucleus"/>
    <property type="evidence" value="ECO:0007669"/>
    <property type="project" value="UniProtKB-SubCell"/>
</dbReference>
<keyword evidence="5" id="KW-1185">Reference proteome</keyword>
<feature type="domain" description="Transposable element Tc3 transposase-like DNA-binding HTH" evidence="4">
    <location>
        <begin position="66"/>
        <end position="102"/>
    </location>
</feature>
<sequence length="333" mass="38851">MPRGKVLTEREKGQIDAYRREKKSLHYIARALGRLRDVIRRYMKNPVKYGNIKRKGRKQKLSGRVQRQISRIASNSTKSCVEIKRELGLEVSKSTVRRVLVRNPNLKHQKMNAEPRLLPRHKVARVGFAEKNMARDWKMNAFEVIKSDEKKWNLDGPDGLSGYWRDLRKEPLYFSKRNFGGGSVMVWAGVCYDAKLELQFCSKKVNSAEYTQVLSMSLLPFQRRNRRKKHIFQQDNAGIHTSRETMAWFAANNIEVLEWPSCSPDLNIMENLWGIMVRIVYANNRQFQTVDELKVAIVEAYENIPQETIQKLFDSMPKRIADVLKKNGGMTKY</sequence>
<dbReference type="GO" id="GO:0003677">
    <property type="term" value="F:DNA binding"/>
    <property type="evidence" value="ECO:0007669"/>
    <property type="project" value="InterPro"/>
</dbReference>
<dbReference type="AlphaFoldDB" id="A0A914DAA9"/>
<dbReference type="SUPFAM" id="SSF46689">
    <property type="entry name" value="Homeodomain-like"/>
    <property type="match status" value="1"/>
</dbReference>
<evidence type="ECO:0000259" key="4">
    <source>
        <dbReference type="Pfam" id="PF21517"/>
    </source>
</evidence>
<name>A0A914DAA9_9BILA</name>
<organism evidence="5 6">
    <name type="scientific">Acrobeloides nanus</name>
    <dbReference type="NCBI Taxonomy" id="290746"/>
    <lineage>
        <taxon>Eukaryota</taxon>
        <taxon>Metazoa</taxon>
        <taxon>Ecdysozoa</taxon>
        <taxon>Nematoda</taxon>
        <taxon>Chromadorea</taxon>
        <taxon>Rhabditida</taxon>
        <taxon>Tylenchina</taxon>
        <taxon>Cephalobomorpha</taxon>
        <taxon>Cephaloboidea</taxon>
        <taxon>Cephalobidae</taxon>
        <taxon>Acrobeloides</taxon>
    </lineage>
</organism>
<dbReference type="Pfam" id="PF11427">
    <property type="entry name" value="HTH_Tnp_Tc3_1"/>
    <property type="match status" value="1"/>
</dbReference>
<reference evidence="6" key="1">
    <citation type="submission" date="2022-11" db="UniProtKB">
        <authorList>
            <consortium name="WormBaseParasite"/>
        </authorList>
    </citation>
    <scope>IDENTIFICATION</scope>
</reference>
<dbReference type="WBParaSite" id="ACRNAN_scaffold221.g8618.t1">
    <property type="protein sequence ID" value="ACRNAN_scaffold221.g8618.t1"/>
    <property type="gene ID" value="ACRNAN_scaffold221.g8618"/>
</dbReference>
<dbReference type="InterPro" id="IPR048703">
    <property type="entry name" value="Tnp_Tc3-like_HTH"/>
</dbReference>
<evidence type="ECO:0000256" key="1">
    <source>
        <dbReference type="ARBA" id="ARBA00004123"/>
    </source>
</evidence>
<feature type="domain" description="Tc3 transposase DNA binding" evidence="2">
    <location>
        <begin position="3"/>
        <end position="50"/>
    </location>
</feature>
<dbReference type="Pfam" id="PF13358">
    <property type="entry name" value="DDE_3"/>
    <property type="match status" value="1"/>
</dbReference>
<dbReference type="PANTHER" id="PTHR23022:SF129">
    <property type="entry name" value="TRANSPOSABLE ELEMENT TC3 TRANSPOSASE"/>
    <property type="match status" value="1"/>
</dbReference>
<dbReference type="Pfam" id="PF21517">
    <property type="entry name" value="HTH_Tnp_Tc3_2_like"/>
    <property type="match status" value="1"/>
</dbReference>
<dbReference type="InterPro" id="IPR009057">
    <property type="entry name" value="Homeodomain-like_sf"/>
</dbReference>
<dbReference type="PANTHER" id="PTHR23022">
    <property type="entry name" value="TRANSPOSABLE ELEMENT-RELATED"/>
    <property type="match status" value="1"/>
</dbReference>
<dbReference type="InterPro" id="IPR038717">
    <property type="entry name" value="Tc1-like_DDE_dom"/>
</dbReference>
<evidence type="ECO:0000313" key="5">
    <source>
        <dbReference type="Proteomes" id="UP000887540"/>
    </source>
</evidence>
<dbReference type="Gene3D" id="3.30.420.10">
    <property type="entry name" value="Ribonuclease H-like superfamily/Ribonuclease H"/>
    <property type="match status" value="1"/>
</dbReference>
<protein>
    <submittedName>
        <fullName evidence="6">Transposase</fullName>
    </submittedName>
</protein>
<evidence type="ECO:0000259" key="2">
    <source>
        <dbReference type="Pfam" id="PF11427"/>
    </source>
</evidence>
<dbReference type="Gene3D" id="1.10.10.10">
    <property type="entry name" value="Winged helix-like DNA-binding domain superfamily/Winged helix DNA-binding domain"/>
    <property type="match status" value="1"/>
</dbReference>
<proteinExistence type="predicted"/>
<dbReference type="Proteomes" id="UP000887540">
    <property type="component" value="Unplaced"/>
</dbReference>